<sequence length="227" mass="24558">MAGRFLFQKLSSRMSRSSEPVARLASVWEGSIRIHNHEPAAHLTTVAPNNSGIHGHEGGIRTLRNLINGASAHPSLAAPKLPAIHGYATRYFNTLLCTRASSGTGIPTNSVPPVLSLKPEFVNSAGVKRTFSSSTSTNDTTTSTAEWDAKLAAAKAEVADWFAKKDEENAAFLRYYRRLLVSWCIIFWCFFDMLDSGSSHNDTSQCEGKSGSHCQAAASANPAVKYP</sequence>
<evidence type="ECO:0000313" key="2">
    <source>
        <dbReference type="Proteomes" id="UP000823388"/>
    </source>
</evidence>
<accession>A0A8T0R6N0</accession>
<proteinExistence type="predicted"/>
<evidence type="ECO:0000313" key="1">
    <source>
        <dbReference type="EMBL" id="KAG2580639.1"/>
    </source>
</evidence>
<dbReference type="AlphaFoldDB" id="A0A8T0R6N0"/>
<organism evidence="1 2">
    <name type="scientific">Panicum virgatum</name>
    <name type="common">Blackwell switchgrass</name>
    <dbReference type="NCBI Taxonomy" id="38727"/>
    <lineage>
        <taxon>Eukaryota</taxon>
        <taxon>Viridiplantae</taxon>
        <taxon>Streptophyta</taxon>
        <taxon>Embryophyta</taxon>
        <taxon>Tracheophyta</taxon>
        <taxon>Spermatophyta</taxon>
        <taxon>Magnoliopsida</taxon>
        <taxon>Liliopsida</taxon>
        <taxon>Poales</taxon>
        <taxon>Poaceae</taxon>
        <taxon>PACMAD clade</taxon>
        <taxon>Panicoideae</taxon>
        <taxon>Panicodae</taxon>
        <taxon>Paniceae</taxon>
        <taxon>Panicinae</taxon>
        <taxon>Panicum</taxon>
        <taxon>Panicum sect. Hiantes</taxon>
    </lineage>
</organism>
<reference evidence="1" key="1">
    <citation type="submission" date="2020-05" db="EMBL/GenBank/DDBJ databases">
        <title>WGS assembly of Panicum virgatum.</title>
        <authorList>
            <person name="Lovell J.T."/>
            <person name="Jenkins J."/>
            <person name="Shu S."/>
            <person name="Juenger T.E."/>
            <person name="Schmutz J."/>
        </authorList>
    </citation>
    <scope>NUCLEOTIDE SEQUENCE</scope>
    <source>
        <strain evidence="1">AP13</strain>
    </source>
</reference>
<protein>
    <submittedName>
        <fullName evidence="1">Uncharacterized protein</fullName>
    </submittedName>
</protein>
<dbReference type="Proteomes" id="UP000823388">
    <property type="component" value="Chromosome 6N"/>
</dbReference>
<gene>
    <name evidence="1" type="ORF">PVAP13_6NG359500</name>
</gene>
<dbReference type="EMBL" id="CM029048">
    <property type="protein sequence ID" value="KAG2580639.1"/>
    <property type="molecule type" value="Genomic_DNA"/>
</dbReference>
<dbReference type="OrthoDB" id="10617685at2759"/>
<comment type="caution">
    <text evidence="1">The sequence shown here is derived from an EMBL/GenBank/DDBJ whole genome shotgun (WGS) entry which is preliminary data.</text>
</comment>
<keyword evidence="2" id="KW-1185">Reference proteome</keyword>
<name>A0A8T0R6N0_PANVG</name>